<accession>E8R475</accession>
<organism evidence="1 2">
    <name type="scientific">Isosphaera pallida (strain ATCC 43644 / DSM 9630 / IS1B)</name>
    <dbReference type="NCBI Taxonomy" id="575540"/>
    <lineage>
        <taxon>Bacteria</taxon>
        <taxon>Pseudomonadati</taxon>
        <taxon>Planctomycetota</taxon>
        <taxon>Planctomycetia</taxon>
        <taxon>Isosphaerales</taxon>
        <taxon>Isosphaeraceae</taxon>
        <taxon>Isosphaera</taxon>
    </lineage>
</organism>
<dbReference type="HOGENOM" id="CLU_3252692_0_0_0"/>
<gene>
    <name evidence="1" type="ordered locus">Isop_2096</name>
</gene>
<dbReference type="AlphaFoldDB" id="E8R475"/>
<sequence>MKKKWKTPFATYLEIWKRLNVWISETRQAYLPLDWTWVGFGG</sequence>
<dbReference type="InParanoid" id="E8R475"/>
<reference key="1">
    <citation type="submission" date="2010-11" db="EMBL/GenBank/DDBJ databases">
        <title>The complete sequence of chromosome of Isophaera pallida ATCC 43644.</title>
        <authorList>
            <consortium name="US DOE Joint Genome Institute (JGI-PGF)"/>
            <person name="Lucas S."/>
            <person name="Copeland A."/>
            <person name="Lapidus A."/>
            <person name="Bruce D."/>
            <person name="Goodwin L."/>
            <person name="Pitluck S."/>
            <person name="Kyrpides N."/>
            <person name="Mavromatis K."/>
            <person name="Pagani I."/>
            <person name="Ivanova N."/>
            <person name="Saunders E."/>
            <person name="Brettin T."/>
            <person name="Detter J.C."/>
            <person name="Han C."/>
            <person name="Tapia R."/>
            <person name="Land M."/>
            <person name="Hauser L."/>
            <person name="Markowitz V."/>
            <person name="Cheng J.-F."/>
            <person name="Hugenholtz P."/>
            <person name="Woyke T."/>
            <person name="Wu D."/>
            <person name="Eisen J.A."/>
        </authorList>
    </citation>
    <scope>NUCLEOTIDE SEQUENCE</scope>
    <source>
        <strain>ATCC 43644</strain>
    </source>
</reference>
<protein>
    <submittedName>
        <fullName evidence="1">Uncharacterized protein</fullName>
    </submittedName>
</protein>
<evidence type="ECO:0000313" key="2">
    <source>
        <dbReference type="Proteomes" id="UP000008631"/>
    </source>
</evidence>
<keyword evidence="2" id="KW-1185">Reference proteome</keyword>
<evidence type="ECO:0000313" key="1">
    <source>
        <dbReference type="EMBL" id="ADV62676.1"/>
    </source>
</evidence>
<dbReference type="Proteomes" id="UP000008631">
    <property type="component" value="Chromosome"/>
</dbReference>
<dbReference type="EMBL" id="CP002353">
    <property type="protein sequence ID" value="ADV62676.1"/>
    <property type="molecule type" value="Genomic_DNA"/>
</dbReference>
<proteinExistence type="predicted"/>
<name>E8R475_ISOPI</name>
<dbReference type="KEGG" id="ipa:Isop_2096"/>
<reference evidence="1 2" key="2">
    <citation type="journal article" date="2011" name="Stand. Genomic Sci.">
        <title>Complete genome sequence of Isosphaera pallida type strain (IS1B).</title>
        <authorList>
            <consortium name="US DOE Joint Genome Institute (JGI-PGF)"/>
            <person name="Goker M."/>
            <person name="Cleland D."/>
            <person name="Saunders E."/>
            <person name="Lapidus A."/>
            <person name="Nolan M."/>
            <person name="Lucas S."/>
            <person name="Hammon N."/>
            <person name="Deshpande S."/>
            <person name="Cheng J.F."/>
            <person name="Tapia R."/>
            <person name="Han C."/>
            <person name="Goodwin L."/>
            <person name="Pitluck S."/>
            <person name="Liolios K."/>
            <person name="Pagani I."/>
            <person name="Ivanova N."/>
            <person name="Mavromatis K."/>
            <person name="Pati A."/>
            <person name="Chen A."/>
            <person name="Palaniappan K."/>
            <person name="Land M."/>
            <person name="Hauser L."/>
            <person name="Chang Y.J."/>
            <person name="Jeffries C.D."/>
            <person name="Detter J.C."/>
            <person name="Beck B."/>
            <person name="Woyke T."/>
            <person name="Bristow J."/>
            <person name="Eisen J.A."/>
            <person name="Markowitz V."/>
            <person name="Hugenholtz P."/>
            <person name="Kyrpides N.C."/>
            <person name="Klenk H.P."/>
        </authorList>
    </citation>
    <scope>NUCLEOTIDE SEQUENCE [LARGE SCALE GENOMIC DNA]</scope>
    <source>
        <strain evidence="2">ATCC 43644 / DSM 9630 / IS1B</strain>
    </source>
</reference>
<dbReference type="STRING" id="575540.Isop_2096"/>